<dbReference type="InterPro" id="IPR017970">
    <property type="entry name" value="Homeobox_CS"/>
</dbReference>
<dbReference type="CDD" id="cd00086">
    <property type="entry name" value="homeodomain"/>
    <property type="match status" value="1"/>
</dbReference>
<dbReference type="EMBL" id="JABDTM020027919">
    <property type="protein sequence ID" value="KAH0809776.1"/>
    <property type="molecule type" value="Genomic_DNA"/>
</dbReference>
<dbReference type="PROSITE" id="PS00033">
    <property type="entry name" value="ENGRAILED"/>
    <property type="match status" value="1"/>
</dbReference>
<dbReference type="GO" id="GO:0030182">
    <property type="term" value="P:neuron differentiation"/>
    <property type="evidence" value="ECO:0007669"/>
    <property type="project" value="TreeGrafter"/>
</dbReference>
<dbReference type="PANTHER" id="PTHR24341">
    <property type="entry name" value="HOMEOBOX PROTEIN ENGRAILED"/>
    <property type="match status" value="1"/>
</dbReference>
<comment type="caution">
    <text evidence="11">The sequence shown here is derived from an EMBL/GenBank/DDBJ whole genome shotgun (WGS) entry which is preliminary data.</text>
</comment>
<evidence type="ECO:0000256" key="3">
    <source>
        <dbReference type="ARBA" id="ARBA00023125"/>
    </source>
</evidence>
<evidence type="ECO:0000256" key="9">
    <source>
        <dbReference type="SAM" id="MobiDB-lite"/>
    </source>
</evidence>
<proteinExistence type="inferred from homology"/>
<evidence type="ECO:0000256" key="7">
    <source>
        <dbReference type="RuleBase" id="RU000682"/>
    </source>
</evidence>
<feature type="region of interest" description="Disordered" evidence="9">
    <location>
        <begin position="1"/>
        <end position="27"/>
    </location>
</feature>
<dbReference type="GO" id="GO:0005634">
    <property type="term" value="C:nucleus"/>
    <property type="evidence" value="ECO:0007669"/>
    <property type="project" value="UniProtKB-SubCell"/>
</dbReference>
<dbReference type="PRINTS" id="PR00026">
    <property type="entry name" value="ENGRAILED"/>
</dbReference>
<dbReference type="PROSITE" id="PS50071">
    <property type="entry name" value="HOMEOBOX_2"/>
    <property type="match status" value="1"/>
</dbReference>
<dbReference type="GO" id="GO:0000978">
    <property type="term" value="F:RNA polymerase II cis-regulatory region sequence-specific DNA binding"/>
    <property type="evidence" value="ECO:0007669"/>
    <property type="project" value="TreeGrafter"/>
</dbReference>
<dbReference type="SMART" id="SM00389">
    <property type="entry name" value="HOX"/>
    <property type="match status" value="1"/>
</dbReference>
<dbReference type="InterPro" id="IPR050720">
    <property type="entry name" value="Engrailed_Homeobox_TFs"/>
</dbReference>
<dbReference type="PROSITE" id="PS00027">
    <property type="entry name" value="HOMEOBOX_1"/>
    <property type="match status" value="1"/>
</dbReference>
<dbReference type="Proteomes" id="UP000719412">
    <property type="component" value="Unassembled WGS sequence"/>
</dbReference>
<dbReference type="InterPro" id="IPR009057">
    <property type="entry name" value="Homeodomain-like_sf"/>
</dbReference>
<dbReference type="FunFam" id="1.10.10.60:FF:000345">
    <property type="entry name" value="Homeobox protein engrailed-like"/>
    <property type="match status" value="1"/>
</dbReference>
<sequence length="427" mass="47777">MGPRTRRVKKPGAKQGPPTAEEKRPRTAFSGAQLARLKHEFAENRYLTERRRQQLSAELGLNEAQIKIWFQNKRAKIKKASGQKNPLALQLMAQGLYNHSTIPLSKEEEELQEMHNPKGSPSSFWSTLSSSLDHASTHLFPQSVQKPVHVLVSERASSTRLTEDTPEAPPGQCPLTSQYPDHLLSLRDNCSPRSDNFSCHIYRNVRAILMIALDDFKVDREDFNLGRHPSTTPTGTFHCTTSAAAPEANANDGEGGIYQRTRGWQKRAADVSDLLWAVVRIWELFTQRKNEKLRNNSEIDIYNKDQIKEITVVPKLKKVNVNVHISMTRTHETDANLAPPEFGNFKESFALNITLDGEAWSGGSLRPREDHPCAAVARSRNRTPTLAPKMLTRHMTTAAQLRSAFVSEGQGGGGPTDPLRTHARPSC</sequence>
<accession>A0A8J6H8P7</accession>
<comment type="similarity">
    <text evidence="8">Belongs to the Engrailed homeobox family.</text>
</comment>
<evidence type="ECO:0000256" key="5">
    <source>
        <dbReference type="ARBA" id="ARBA00023242"/>
    </source>
</evidence>
<evidence type="ECO:0000256" key="1">
    <source>
        <dbReference type="ARBA" id="ARBA00004123"/>
    </source>
</evidence>
<reference evidence="11" key="2">
    <citation type="submission" date="2021-08" db="EMBL/GenBank/DDBJ databases">
        <authorList>
            <person name="Eriksson T."/>
        </authorList>
    </citation>
    <scope>NUCLEOTIDE SEQUENCE</scope>
    <source>
        <strain evidence="11">Stoneville</strain>
        <tissue evidence="11">Whole head</tissue>
    </source>
</reference>
<dbReference type="InterPro" id="IPR019549">
    <property type="entry name" value="Homeobox-engrailed_C-terminal"/>
</dbReference>
<dbReference type="PRINTS" id="PR00031">
    <property type="entry name" value="HTHREPRESSR"/>
</dbReference>
<keyword evidence="12" id="KW-1185">Reference proteome</keyword>
<reference evidence="11" key="1">
    <citation type="journal article" date="2020" name="J Insects Food Feed">
        <title>The yellow mealworm (Tenebrio molitor) genome: a resource for the emerging insects as food and feed industry.</title>
        <authorList>
            <person name="Eriksson T."/>
            <person name="Andere A."/>
            <person name="Kelstrup H."/>
            <person name="Emery V."/>
            <person name="Picard C."/>
        </authorList>
    </citation>
    <scope>NUCLEOTIDE SEQUENCE</scope>
    <source>
        <strain evidence="11">Stoneville</strain>
        <tissue evidence="11">Whole head</tissue>
    </source>
</reference>
<evidence type="ECO:0000259" key="10">
    <source>
        <dbReference type="PROSITE" id="PS50071"/>
    </source>
</evidence>
<evidence type="ECO:0000313" key="11">
    <source>
        <dbReference type="EMBL" id="KAH0809776.1"/>
    </source>
</evidence>
<feature type="compositionally biased region" description="Basic residues" evidence="9">
    <location>
        <begin position="1"/>
        <end position="12"/>
    </location>
</feature>
<dbReference type="InterPro" id="IPR001356">
    <property type="entry name" value="HD"/>
</dbReference>
<evidence type="ECO:0000256" key="6">
    <source>
        <dbReference type="PROSITE-ProRule" id="PRU00108"/>
    </source>
</evidence>
<dbReference type="PANTHER" id="PTHR24341:SF6">
    <property type="entry name" value="HOMEOBOX PROTEIN INVECTED"/>
    <property type="match status" value="1"/>
</dbReference>
<dbReference type="PRINTS" id="PR00024">
    <property type="entry name" value="HOMEOBOX"/>
</dbReference>
<keyword evidence="3 6" id="KW-0238">DNA-binding</keyword>
<organism evidence="11 12">
    <name type="scientific">Tenebrio molitor</name>
    <name type="common">Yellow mealworm beetle</name>
    <dbReference type="NCBI Taxonomy" id="7067"/>
    <lineage>
        <taxon>Eukaryota</taxon>
        <taxon>Metazoa</taxon>
        <taxon>Ecdysozoa</taxon>
        <taxon>Arthropoda</taxon>
        <taxon>Hexapoda</taxon>
        <taxon>Insecta</taxon>
        <taxon>Pterygota</taxon>
        <taxon>Neoptera</taxon>
        <taxon>Endopterygota</taxon>
        <taxon>Coleoptera</taxon>
        <taxon>Polyphaga</taxon>
        <taxon>Cucujiformia</taxon>
        <taxon>Tenebrionidae</taxon>
        <taxon>Tenebrio</taxon>
    </lineage>
</organism>
<feature type="region of interest" description="Disordered" evidence="9">
    <location>
        <begin position="406"/>
        <end position="427"/>
    </location>
</feature>
<keyword evidence="5 6" id="KW-0539">Nucleus</keyword>
<dbReference type="InterPro" id="IPR020479">
    <property type="entry name" value="HD_metazoa"/>
</dbReference>
<dbReference type="Pfam" id="PF00046">
    <property type="entry name" value="Homeodomain"/>
    <property type="match status" value="1"/>
</dbReference>
<name>A0A8J6H8P7_TENMO</name>
<evidence type="ECO:0000313" key="12">
    <source>
        <dbReference type="Proteomes" id="UP000719412"/>
    </source>
</evidence>
<protein>
    <recommendedName>
        <fullName evidence="8">Homeobox protein engrailed-like</fullName>
    </recommendedName>
</protein>
<comment type="subcellular location">
    <subcellularLocation>
        <location evidence="1 6 7">Nucleus</location>
    </subcellularLocation>
</comment>
<evidence type="ECO:0000256" key="2">
    <source>
        <dbReference type="ARBA" id="ARBA00022473"/>
    </source>
</evidence>
<keyword evidence="4 6" id="KW-0371">Homeobox</keyword>
<dbReference type="InterPro" id="IPR000747">
    <property type="entry name" value="HD_engrailed"/>
</dbReference>
<evidence type="ECO:0000256" key="4">
    <source>
        <dbReference type="ARBA" id="ARBA00023155"/>
    </source>
</evidence>
<feature type="domain" description="Homeobox" evidence="10">
    <location>
        <begin position="20"/>
        <end position="80"/>
    </location>
</feature>
<dbReference type="Gene3D" id="1.10.10.60">
    <property type="entry name" value="Homeodomain-like"/>
    <property type="match status" value="1"/>
</dbReference>
<feature type="DNA-binding region" description="Homeobox" evidence="6">
    <location>
        <begin position="22"/>
        <end position="81"/>
    </location>
</feature>
<gene>
    <name evidence="11" type="ORF">GEV33_013014</name>
</gene>
<dbReference type="InterPro" id="IPR000047">
    <property type="entry name" value="HTH_motif"/>
</dbReference>
<dbReference type="GO" id="GO:0000981">
    <property type="term" value="F:DNA-binding transcription factor activity, RNA polymerase II-specific"/>
    <property type="evidence" value="ECO:0007669"/>
    <property type="project" value="InterPro"/>
</dbReference>
<evidence type="ECO:0000256" key="8">
    <source>
        <dbReference type="RuleBase" id="RU510713"/>
    </source>
</evidence>
<dbReference type="InterPro" id="IPR019737">
    <property type="entry name" value="Homeobox-engrailed_CS"/>
</dbReference>
<dbReference type="Pfam" id="PF10525">
    <property type="entry name" value="Engrail_1_C_sig"/>
    <property type="match status" value="1"/>
</dbReference>
<dbReference type="SUPFAM" id="SSF46689">
    <property type="entry name" value="Homeodomain-like"/>
    <property type="match status" value="1"/>
</dbReference>
<keyword evidence="2" id="KW-0217">Developmental protein</keyword>
<dbReference type="AlphaFoldDB" id="A0A8J6H8P7"/>